<feature type="domain" description="Sm" evidence="26">
    <location>
        <begin position="2"/>
        <end position="74"/>
    </location>
</feature>
<dbReference type="GO" id="GO:0016887">
    <property type="term" value="F:ATP hydrolysis activity"/>
    <property type="evidence" value="ECO:0007669"/>
    <property type="project" value="InterPro"/>
</dbReference>
<evidence type="ECO:0000256" key="3">
    <source>
        <dbReference type="ARBA" id="ARBA00008146"/>
    </source>
</evidence>
<evidence type="ECO:0000313" key="27">
    <source>
        <dbReference type="EnsemblMetazoa" id="AMIN010607-PA"/>
    </source>
</evidence>
<dbReference type="HAMAP" id="MF_03029">
    <property type="entry name" value="WDR12"/>
    <property type="match status" value="1"/>
</dbReference>
<feature type="coiled-coil region" evidence="22">
    <location>
        <begin position="550"/>
        <end position="591"/>
    </location>
</feature>
<comment type="similarity">
    <text evidence="4">Belongs to the Nudix hydrolase family. CPSF5 subfamily.</text>
</comment>
<dbReference type="InterPro" id="IPR050221">
    <property type="entry name" value="26S_Proteasome_ATPase"/>
</dbReference>
<comment type="function">
    <text evidence="20">Required for maturation of ribosomal RNAs and formation of the large ribosomal subunit.</text>
</comment>
<keyword evidence="10" id="KW-0747">Spliceosome</keyword>
<proteinExistence type="inferred from homology"/>
<dbReference type="SUPFAM" id="SSF52540">
    <property type="entry name" value="P-loop containing nucleoside triphosphate hydrolases"/>
    <property type="match status" value="1"/>
</dbReference>
<keyword evidence="14" id="KW-0694">RNA-binding</keyword>
<dbReference type="SMART" id="SM00382">
    <property type="entry name" value="AAA"/>
    <property type="match status" value="1"/>
</dbReference>
<dbReference type="PROSITE" id="PS00678">
    <property type="entry name" value="WD_REPEATS_1"/>
    <property type="match status" value="1"/>
</dbReference>
<evidence type="ECO:0000256" key="12">
    <source>
        <dbReference type="ARBA" id="ARBA00022741"/>
    </source>
</evidence>
<feature type="compositionally biased region" description="Basic residues" evidence="23">
    <location>
        <begin position="87"/>
        <end position="107"/>
    </location>
</feature>
<dbReference type="InterPro" id="IPR032501">
    <property type="entry name" value="Prot_ATP_ID_OB_2nd"/>
</dbReference>
<dbReference type="Pfam" id="PF13864">
    <property type="entry name" value="Enkurin"/>
    <property type="match status" value="1"/>
</dbReference>
<reference evidence="27" key="2">
    <citation type="submission" date="2020-05" db="UniProtKB">
        <authorList>
            <consortium name="EnsemblMetazoa"/>
        </authorList>
    </citation>
    <scope>IDENTIFICATION</scope>
    <source>
        <strain evidence="27">MINIMUS1</strain>
    </source>
</reference>
<evidence type="ECO:0000256" key="2">
    <source>
        <dbReference type="ARBA" id="ARBA00006914"/>
    </source>
</evidence>
<comment type="subcellular location">
    <subcellularLocation>
        <location evidence="1">Cytoplasm</location>
    </subcellularLocation>
    <subcellularLocation>
        <location evidence="20">Nucleus</location>
        <location evidence="20">Nucleolus</location>
    </subcellularLocation>
    <subcellularLocation>
        <location evidence="20">Nucleus</location>
        <location evidence="20">Nucleoplasm</location>
    </subcellularLocation>
</comment>
<dbReference type="PROSITE" id="PS50294">
    <property type="entry name" value="WD_REPEATS_REGION"/>
    <property type="match status" value="3"/>
</dbReference>
<sequence length="1429" mass="161666">MKLVRFLMKLSHETVTIELKNGTQVHGTITGVDVAMNTHLKAVKMTIKNRDPVTLDSLSIRGNNIRYYILPDSLPLETLLIDDAPKTRAKKREANRGGPRGRGRGTRGGRGGPRGGRGGGRQLQVHLTTKQKQYAVPNVPYSIRANVGCNELNVLLSTLLKESGKGEGRRVQFDFLLNGEFVKTLLSQHLKERDISFEDTIELEYVERYPAPEPQDCLLHDDWVSAVQAKDGWILTGTYDNTVNLWNTKGKHKLTIPGHVAPVKGVAWISLSEQTGVFASASHDQTVMIWEWNVTANSVECVHVCKGHERGVGCIAINPSKSQMASGSMDTMLKIWSTELHGDKGEPSATKKAKLEQGNVRTPVITLAGHREIVSGVQWIDDTTVATCSWDHTIKLWDLTLGGIKTEFTGNKSFFDLSYSPLNGMIITASPDKNLRLYDPRSKHGNFVKNTYLGHTQWVQTCRWSTTNEYLFISGAYDNGVKLWDYRSPKAPIFDLIGHEDKVLASDWSNPKYILSGGSDNALRKMRDISTMEVDLPRGEGFRSYFVQKIEELQLIVAEKNQNLRRLQAQRNELNAKVRMLREELQLLQEQGSYVGEVVKPMDKKKVLVKVHPEGKFVVDIDKNIDINDVTPNCRVALRNESYTLHKILPNKVDPLVSLMMVEKVPDSTYEMVGGLDKQIKEIKEVIELPVKHPELFDALGIAQPKGVLLYGPPGTGKTLLARAVAHHTECTFIRVSGSELVQKFIGEGSRMVRELFVMAREHAPSIIFMDEIDSIGSSRIESGSGGDSEVQRTMLELLNQLDGFEATKNIKVIMATNRIDILDPALLRPGRIDRKIEFPPPNEEARLDILKIHSRKMNLTRGINLRKIAELMPGASGAEVKGVCTEAGMYALRERRVHVTQEDFEMAVAKVMQKDSEKNIIKMANQAVNKTGSGWPRRNSHGTGLAEMNKLQTNQSMTLNRTINLYPLTNYTFGTKEPLFEKDPSVPARFQRMRDEFDKIGMRRSVEGVLLVHEHGLPHVLLLQLGTTFFKLPGGELSAGEDEVEGLKRLLTETLGRQDGVKQDWIVEDTIGNWWRPNFEPPQYPYIPPHITKPKEHKRLFLVQLHEKALFAVPKNYKLVAAPLFELYDNSQGYGPIISSLPQALCRFNFIYILVQCAALPATLGFMSIVNIYIHDENIYNVEKKPPEKPPKPPLYHSRFEHQVRQETKSSKDAHRTMGFSKIPLPGPNEFLKKNCGPRYRATKSAPVRLCTSHKPPVPKPNESSTCQVLKVVDFKKENIKKVVAASPKKARPRYADTRKGDFHDLERSGLMPIYMCRPKFGKVPQYLMRRKKDLAAQKERLIEDCSQQKPRCTYISQEERVELLKGLKKNWEKLQQEYQSLPLLTDTVPKMIRKAKLENNLKQLEKDILTIENNPYIYLYDEEHKDA</sequence>
<dbReference type="GO" id="GO:0005737">
    <property type="term" value="C:cytoplasm"/>
    <property type="evidence" value="ECO:0007669"/>
    <property type="project" value="UniProtKB-SubCell"/>
</dbReference>
<keyword evidence="7 20" id="KW-0698">rRNA processing</keyword>
<evidence type="ECO:0000256" key="4">
    <source>
        <dbReference type="ARBA" id="ARBA00009710"/>
    </source>
</evidence>
<evidence type="ECO:0000259" key="25">
    <source>
        <dbReference type="PROSITE" id="PS51665"/>
    </source>
</evidence>
<dbReference type="InterPro" id="IPR027012">
    <property type="entry name" value="Enkurin_dom"/>
</dbReference>
<feature type="domain" description="Nudix hydrolase" evidence="24">
    <location>
        <begin position="1003"/>
        <end position="1128"/>
    </location>
</feature>
<dbReference type="GO" id="GO:0000387">
    <property type="term" value="P:spliceosomal snRNP assembly"/>
    <property type="evidence" value="ECO:0007669"/>
    <property type="project" value="InterPro"/>
</dbReference>
<keyword evidence="9" id="KW-0507">mRNA processing</keyword>
<dbReference type="InterPro" id="IPR010920">
    <property type="entry name" value="LSM_dom_sf"/>
</dbReference>
<dbReference type="Gene3D" id="2.130.10.10">
    <property type="entry name" value="YVTN repeat-like/Quinoprotein amine dehydrogenase"/>
    <property type="match status" value="1"/>
</dbReference>
<dbReference type="Pfam" id="PF17862">
    <property type="entry name" value="AAA_lid_3"/>
    <property type="match status" value="1"/>
</dbReference>
<dbReference type="EnsemblMetazoa" id="AMIN010607-RA">
    <property type="protein sequence ID" value="AMIN010607-PA"/>
    <property type="gene ID" value="AMIN010607"/>
</dbReference>
<dbReference type="Pfam" id="PF01423">
    <property type="entry name" value="LSM"/>
    <property type="match status" value="1"/>
</dbReference>
<comment type="similarity">
    <text evidence="3">Belongs to the snRNP core protein family.</text>
</comment>
<dbReference type="PROSITE" id="PS52002">
    <property type="entry name" value="SM"/>
    <property type="match status" value="1"/>
</dbReference>
<name>A0A182WJQ3_9DIPT</name>
<dbReference type="GO" id="GO:0005654">
    <property type="term" value="C:nucleoplasm"/>
    <property type="evidence" value="ECO:0007669"/>
    <property type="project" value="UniProtKB-SubCell"/>
</dbReference>
<evidence type="ECO:0000256" key="8">
    <source>
        <dbReference type="ARBA" id="ARBA00022574"/>
    </source>
</evidence>
<dbReference type="Pfam" id="PF16450">
    <property type="entry name" value="Prot_ATP_ID_OB_C"/>
    <property type="match status" value="1"/>
</dbReference>
<protein>
    <recommendedName>
        <fullName evidence="20">Ribosome biogenesis protein WDR12 homolog</fullName>
    </recommendedName>
</protein>
<dbReference type="VEuPathDB" id="VectorBase:AMIN010607"/>
<evidence type="ECO:0000256" key="20">
    <source>
        <dbReference type="HAMAP-Rule" id="MF_03029"/>
    </source>
</evidence>
<feature type="region of interest" description="Disordered" evidence="23">
    <location>
        <begin position="85"/>
        <end position="122"/>
    </location>
</feature>
<feature type="repeat" description="WD" evidence="21">
    <location>
        <begin position="305"/>
        <end position="339"/>
    </location>
</feature>
<keyword evidence="22" id="KW-0175">Coiled coil</keyword>
<evidence type="ECO:0000256" key="23">
    <source>
        <dbReference type="SAM" id="MobiDB-lite"/>
    </source>
</evidence>
<dbReference type="Gene3D" id="3.90.79.10">
    <property type="entry name" value="Nucleoside Triphosphate Pyrophosphohydrolase"/>
    <property type="match status" value="1"/>
</dbReference>
<dbReference type="GO" id="GO:0043021">
    <property type="term" value="F:ribonucleoprotein complex binding"/>
    <property type="evidence" value="ECO:0007669"/>
    <property type="project" value="UniProtKB-UniRule"/>
</dbReference>
<evidence type="ECO:0000256" key="5">
    <source>
        <dbReference type="ARBA" id="ARBA00022490"/>
    </source>
</evidence>
<dbReference type="CDD" id="cd00200">
    <property type="entry name" value="WD40"/>
    <property type="match status" value="1"/>
</dbReference>
<dbReference type="FunFam" id="2.130.10.10:FF:001328">
    <property type="entry name" value="Ribosome biogenesis protein WDR12 homolog"/>
    <property type="match status" value="1"/>
</dbReference>
<dbReference type="GO" id="GO:0005681">
    <property type="term" value="C:spliceosomal complex"/>
    <property type="evidence" value="ECO:0007669"/>
    <property type="project" value="UniProtKB-KW"/>
</dbReference>
<dbReference type="SUPFAM" id="SSF50182">
    <property type="entry name" value="Sm-like ribonucleoproteins"/>
    <property type="match status" value="1"/>
</dbReference>
<evidence type="ECO:0000256" key="14">
    <source>
        <dbReference type="ARBA" id="ARBA00022884"/>
    </source>
</evidence>
<dbReference type="InterPro" id="IPR015943">
    <property type="entry name" value="WD40/YVTN_repeat-like_dom_sf"/>
</dbReference>
<dbReference type="GO" id="GO:0000502">
    <property type="term" value="C:proteasome complex"/>
    <property type="evidence" value="ECO:0007669"/>
    <property type="project" value="UniProtKB-KW"/>
</dbReference>
<feature type="repeat" description="WD" evidence="21">
    <location>
        <begin position="256"/>
        <end position="291"/>
    </location>
</feature>
<feature type="repeat" description="WD" evidence="21">
    <location>
        <begin position="367"/>
        <end position="399"/>
    </location>
</feature>
<dbReference type="InterPro" id="IPR001680">
    <property type="entry name" value="WD40_rpt"/>
</dbReference>
<dbReference type="InterPro" id="IPR036322">
    <property type="entry name" value="WD40_repeat_dom_sf"/>
</dbReference>
<evidence type="ECO:0000256" key="17">
    <source>
        <dbReference type="ARBA" id="ARBA00023242"/>
    </source>
</evidence>
<comment type="similarity">
    <text evidence="2">Belongs to the AAA ATPase family.</text>
</comment>
<dbReference type="Gene3D" id="1.10.8.60">
    <property type="match status" value="1"/>
</dbReference>
<feature type="compositionally biased region" description="Gly residues" evidence="23">
    <location>
        <begin position="108"/>
        <end position="121"/>
    </location>
</feature>
<dbReference type="InterPro" id="IPR028599">
    <property type="entry name" value="WDR12/Ytm1"/>
</dbReference>
<dbReference type="InterPro" id="IPR016706">
    <property type="entry name" value="Cleav_polyA_spec_factor_su5"/>
</dbReference>
<comment type="similarity">
    <text evidence="20">Belongs to the WD repeat WDR12/YTM1 family.</text>
</comment>
<evidence type="ECO:0000259" key="26">
    <source>
        <dbReference type="PROSITE" id="PS52002"/>
    </source>
</evidence>
<dbReference type="InterPro" id="IPR003960">
    <property type="entry name" value="ATPase_AAA_CS"/>
</dbReference>
<evidence type="ECO:0000256" key="7">
    <source>
        <dbReference type="ARBA" id="ARBA00022552"/>
    </source>
</evidence>
<dbReference type="InterPro" id="IPR003959">
    <property type="entry name" value="ATPase_AAA_core"/>
</dbReference>
<evidence type="ECO:0000256" key="16">
    <source>
        <dbReference type="ARBA" id="ARBA00023187"/>
    </source>
</evidence>
<dbReference type="InterPro" id="IPR034102">
    <property type="entry name" value="Sm_D1"/>
</dbReference>
<dbReference type="SMART" id="SM00320">
    <property type="entry name" value="WD40"/>
    <property type="match status" value="7"/>
</dbReference>
<keyword evidence="18" id="KW-0687">Ribonucleoprotein</keyword>
<accession>A0A182WJQ3</accession>
<feature type="repeat" description="WD" evidence="21">
    <location>
        <begin position="452"/>
        <end position="488"/>
    </location>
</feature>
<keyword evidence="12" id="KW-0547">Nucleotide-binding</keyword>
<dbReference type="Pfam" id="PF13869">
    <property type="entry name" value="NUDIX_2"/>
    <property type="match status" value="1"/>
</dbReference>
<dbReference type="InterPro" id="IPR003593">
    <property type="entry name" value="AAA+_ATPase"/>
</dbReference>
<dbReference type="GO" id="GO:0005730">
    <property type="term" value="C:nucleolus"/>
    <property type="evidence" value="ECO:0007669"/>
    <property type="project" value="UniProtKB-SubCell"/>
</dbReference>
<dbReference type="Pfam" id="PF00004">
    <property type="entry name" value="AAA"/>
    <property type="match status" value="1"/>
</dbReference>
<evidence type="ECO:0000313" key="28">
    <source>
        <dbReference type="Proteomes" id="UP000075920"/>
    </source>
</evidence>
<dbReference type="SMART" id="SM00651">
    <property type="entry name" value="Sm"/>
    <property type="match status" value="1"/>
</dbReference>
<dbReference type="PROSITE" id="PS50082">
    <property type="entry name" value="WD_REPEATS_2"/>
    <property type="match status" value="4"/>
</dbReference>
<dbReference type="InterPro" id="IPR000086">
    <property type="entry name" value="NUDIX_hydrolase_dom"/>
</dbReference>
<dbReference type="PROSITE" id="PS51665">
    <property type="entry name" value="ENKURIN"/>
    <property type="match status" value="1"/>
</dbReference>
<keyword evidence="17 20" id="KW-0539">Nucleus</keyword>
<dbReference type="Gene3D" id="2.30.30.100">
    <property type="match status" value="1"/>
</dbReference>
<dbReference type="InterPro" id="IPR047575">
    <property type="entry name" value="Sm"/>
</dbReference>
<keyword evidence="16" id="KW-0508">mRNA splicing</keyword>
<dbReference type="PROSITE" id="PS00674">
    <property type="entry name" value="AAA"/>
    <property type="match status" value="1"/>
</dbReference>
<evidence type="ECO:0000256" key="22">
    <source>
        <dbReference type="SAM" id="Coils"/>
    </source>
</evidence>
<dbReference type="Pfam" id="PF00400">
    <property type="entry name" value="WD40"/>
    <property type="match status" value="5"/>
</dbReference>
<dbReference type="InterPro" id="IPR001163">
    <property type="entry name" value="Sm_dom_euk/arc"/>
</dbReference>
<keyword evidence="13" id="KW-0067">ATP-binding</keyword>
<evidence type="ECO:0000256" key="11">
    <source>
        <dbReference type="ARBA" id="ARBA00022737"/>
    </source>
</evidence>
<evidence type="ECO:0000256" key="9">
    <source>
        <dbReference type="ARBA" id="ARBA00022664"/>
    </source>
</evidence>
<dbReference type="GO" id="GO:0003729">
    <property type="term" value="F:mRNA binding"/>
    <property type="evidence" value="ECO:0007669"/>
    <property type="project" value="InterPro"/>
</dbReference>
<evidence type="ECO:0000256" key="13">
    <source>
        <dbReference type="ARBA" id="ARBA00022840"/>
    </source>
</evidence>
<dbReference type="FunFam" id="1.10.8.60:FF:000006">
    <property type="entry name" value="26S protease regulatory subunit 8"/>
    <property type="match status" value="1"/>
</dbReference>
<dbReference type="Pfam" id="PF08154">
    <property type="entry name" value="NLE"/>
    <property type="match status" value="1"/>
</dbReference>
<evidence type="ECO:0000256" key="15">
    <source>
        <dbReference type="ARBA" id="ARBA00022942"/>
    </source>
</evidence>
<dbReference type="GO" id="GO:0005849">
    <property type="term" value="C:mRNA cleavage factor complex"/>
    <property type="evidence" value="ECO:0007669"/>
    <property type="project" value="InterPro"/>
</dbReference>
<dbReference type="CDD" id="cd18871">
    <property type="entry name" value="NUDIX_Cfim25_Nudt21"/>
    <property type="match status" value="1"/>
</dbReference>
<dbReference type="GO" id="GO:0030687">
    <property type="term" value="C:preribosome, large subunit precursor"/>
    <property type="evidence" value="ECO:0007669"/>
    <property type="project" value="UniProtKB-UniRule"/>
</dbReference>
<dbReference type="GO" id="GO:0031124">
    <property type="term" value="P:mRNA 3'-end processing"/>
    <property type="evidence" value="ECO:0007669"/>
    <property type="project" value="InterPro"/>
</dbReference>
<dbReference type="InterPro" id="IPR027417">
    <property type="entry name" value="P-loop_NTPase"/>
</dbReference>
<dbReference type="InterPro" id="IPR012972">
    <property type="entry name" value="NLE"/>
</dbReference>
<dbReference type="InterPro" id="IPR041569">
    <property type="entry name" value="AAA_lid_3"/>
</dbReference>
<comment type="function">
    <text evidence="19">The 26S proteasome is involved in the ATP-dependent degradation of ubiquitinated proteins. The regulatory (or ATPase) complex confers ATP dependency and substrate specificity to the 26S complex.</text>
</comment>
<evidence type="ECO:0000256" key="6">
    <source>
        <dbReference type="ARBA" id="ARBA00022517"/>
    </source>
</evidence>
<keyword evidence="28" id="KW-1185">Reference proteome</keyword>
<dbReference type="Proteomes" id="UP000075920">
    <property type="component" value="Unassembled WGS sequence"/>
</dbReference>
<dbReference type="CDD" id="cd19502">
    <property type="entry name" value="RecA-like_PAN_like"/>
    <property type="match status" value="1"/>
</dbReference>
<dbReference type="STRING" id="112268.A0A182WJQ3"/>
<dbReference type="GO" id="GO:0000463">
    <property type="term" value="P:maturation of LSU-rRNA from tricistronic rRNA transcript (SSU-rRNA, 5.8S rRNA, LSU-rRNA)"/>
    <property type="evidence" value="ECO:0007669"/>
    <property type="project" value="UniProtKB-UniRule"/>
</dbReference>
<dbReference type="InterPro" id="IPR012340">
    <property type="entry name" value="NA-bd_OB-fold"/>
</dbReference>
<dbReference type="CDD" id="cd01724">
    <property type="entry name" value="Sm_D1"/>
    <property type="match status" value="1"/>
</dbReference>
<dbReference type="FunFam" id="3.40.50.300:FF:000030">
    <property type="entry name" value="26S protease regulatory subunit 8"/>
    <property type="match status" value="1"/>
</dbReference>
<keyword evidence="6 20" id="KW-0690">Ribosome biogenesis</keyword>
<dbReference type="GO" id="GO:0005524">
    <property type="term" value="F:ATP binding"/>
    <property type="evidence" value="ECO:0007669"/>
    <property type="project" value="UniProtKB-KW"/>
</dbReference>
<keyword evidence="15" id="KW-0647">Proteasome</keyword>
<keyword evidence="11" id="KW-0677">Repeat</keyword>
<dbReference type="FunFam" id="3.90.79.10:FF:000008">
    <property type="entry name" value="cleavage and polyadenylation specificity factor subunit 5"/>
    <property type="match status" value="1"/>
</dbReference>
<evidence type="ECO:0000259" key="24">
    <source>
        <dbReference type="PROSITE" id="PS51462"/>
    </source>
</evidence>
<dbReference type="PROSITE" id="PS51462">
    <property type="entry name" value="NUDIX"/>
    <property type="match status" value="1"/>
</dbReference>
<evidence type="ECO:0000256" key="18">
    <source>
        <dbReference type="ARBA" id="ARBA00023274"/>
    </source>
</evidence>
<evidence type="ECO:0000256" key="10">
    <source>
        <dbReference type="ARBA" id="ARBA00022728"/>
    </source>
</evidence>
<reference evidence="28" key="1">
    <citation type="submission" date="2013-03" db="EMBL/GenBank/DDBJ databases">
        <title>The Genome Sequence of Anopheles minimus MINIMUS1.</title>
        <authorList>
            <consortium name="The Broad Institute Genomics Platform"/>
            <person name="Neafsey D.E."/>
            <person name="Walton C."/>
            <person name="Walker B."/>
            <person name="Young S.K."/>
            <person name="Zeng Q."/>
            <person name="Gargeya S."/>
            <person name="Fitzgerald M."/>
            <person name="Haas B."/>
            <person name="Abouelleil A."/>
            <person name="Allen A.W."/>
            <person name="Alvarado L."/>
            <person name="Arachchi H.M."/>
            <person name="Berlin A.M."/>
            <person name="Chapman S.B."/>
            <person name="Gainer-Dewar J."/>
            <person name="Goldberg J."/>
            <person name="Griggs A."/>
            <person name="Gujja S."/>
            <person name="Hansen M."/>
            <person name="Howarth C."/>
            <person name="Imamovic A."/>
            <person name="Ireland A."/>
            <person name="Larimer J."/>
            <person name="McCowan C."/>
            <person name="Murphy C."/>
            <person name="Pearson M."/>
            <person name="Poon T.W."/>
            <person name="Priest M."/>
            <person name="Roberts A."/>
            <person name="Saif S."/>
            <person name="Shea T."/>
            <person name="Sisk P."/>
            <person name="Sykes S."/>
            <person name="Wortman J."/>
            <person name="Nusbaum C."/>
            <person name="Birren B."/>
        </authorList>
    </citation>
    <scope>NUCLEOTIDE SEQUENCE [LARGE SCALE GENOMIC DNA]</scope>
    <source>
        <strain evidence="28">MINIMUS1</strain>
    </source>
</reference>
<evidence type="ECO:0000256" key="21">
    <source>
        <dbReference type="PROSITE-ProRule" id="PRU00221"/>
    </source>
</evidence>
<dbReference type="Gene3D" id="2.40.50.140">
    <property type="entry name" value="Nucleic acid-binding proteins"/>
    <property type="match status" value="1"/>
</dbReference>
<dbReference type="Gene3D" id="3.40.50.300">
    <property type="entry name" value="P-loop containing nucleotide triphosphate hydrolases"/>
    <property type="match status" value="1"/>
</dbReference>
<dbReference type="InterPro" id="IPR020472">
    <property type="entry name" value="WD40_PAC1"/>
</dbReference>
<dbReference type="GO" id="GO:0000466">
    <property type="term" value="P:maturation of 5.8S rRNA from tricistronic rRNA transcript (SSU-rRNA, 5.8S rRNA, LSU-rRNA)"/>
    <property type="evidence" value="ECO:0007669"/>
    <property type="project" value="UniProtKB-UniRule"/>
</dbReference>
<dbReference type="PRINTS" id="PR00320">
    <property type="entry name" value="GPROTEINBRPT"/>
</dbReference>
<evidence type="ECO:0000256" key="19">
    <source>
        <dbReference type="ARBA" id="ARBA00024661"/>
    </source>
</evidence>
<dbReference type="FunFam" id="2.40.50.140:FF:000044">
    <property type="entry name" value="26S protease regulatory subunit 8"/>
    <property type="match status" value="1"/>
</dbReference>
<dbReference type="InterPro" id="IPR019775">
    <property type="entry name" value="WD40_repeat_CS"/>
</dbReference>
<keyword evidence="8 21" id="KW-0853">WD repeat</keyword>
<dbReference type="SUPFAM" id="SSF50978">
    <property type="entry name" value="WD40 repeat-like"/>
    <property type="match status" value="1"/>
</dbReference>
<keyword evidence="5" id="KW-0963">Cytoplasm</keyword>
<dbReference type="PANTHER" id="PTHR23073">
    <property type="entry name" value="26S PROTEASOME REGULATORY SUBUNIT"/>
    <property type="match status" value="1"/>
</dbReference>
<organism evidence="27 28">
    <name type="scientific">Anopheles minimus</name>
    <dbReference type="NCBI Taxonomy" id="112268"/>
    <lineage>
        <taxon>Eukaryota</taxon>
        <taxon>Metazoa</taxon>
        <taxon>Ecdysozoa</taxon>
        <taxon>Arthropoda</taxon>
        <taxon>Hexapoda</taxon>
        <taxon>Insecta</taxon>
        <taxon>Pterygota</taxon>
        <taxon>Neoptera</taxon>
        <taxon>Endopterygota</taxon>
        <taxon>Diptera</taxon>
        <taxon>Nematocera</taxon>
        <taxon>Culicoidea</taxon>
        <taxon>Culicidae</taxon>
        <taxon>Anophelinae</taxon>
        <taxon>Anopheles</taxon>
    </lineage>
</organism>
<feature type="domain" description="Enkurin" evidence="25">
    <location>
        <begin position="1327"/>
        <end position="1421"/>
    </location>
</feature>
<dbReference type="FunFam" id="2.30.30.100:FF:000016">
    <property type="entry name" value="Small nuclear ribonucleoprotein Sm D1"/>
    <property type="match status" value="1"/>
</dbReference>
<evidence type="ECO:0000256" key="1">
    <source>
        <dbReference type="ARBA" id="ARBA00004496"/>
    </source>
</evidence>